<protein>
    <submittedName>
        <fullName evidence="2">Putative secreted peptide</fullName>
    </submittedName>
</protein>
<keyword evidence="1" id="KW-0732">Signal</keyword>
<organism evidence="2">
    <name type="scientific">Anopheles braziliensis</name>
    <dbReference type="NCBI Taxonomy" id="58242"/>
    <lineage>
        <taxon>Eukaryota</taxon>
        <taxon>Metazoa</taxon>
        <taxon>Ecdysozoa</taxon>
        <taxon>Arthropoda</taxon>
        <taxon>Hexapoda</taxon>
        <taxon>Insecta</taxon>
        <taxon>Pterygota</taxon>
        <taxon>Neoptera</taxon>
        <taxon>Endopterygota</taxon>
        <taxon>Diptera</taxon>
        <taxon>Nematocera</taxon>
        <taxon>Culicoidea</taxon>
        <taxon>Culicidae</taxon>
        <taxon>Anophelinae</taxon>
        <taxon>Anopheles</taxon>
    </lineage>
</organism>
<sequence>MLLIMPIPLCTLKLVAPGPVPSLVTIPADSWPRCCNATSPRQMTCATSICVGHSPVAIAPNTPHSCVNPLLTAPRPARLLTIDVVAAPDAVVVDPFSIAAASVLVIGGRIRS</sequence>
<dbReference type="AlphaFoldDB" id="A0A2M3ZPI8"/>
<proteinExistence type="predicted"/>
<accession>A0A2M3ZPI8</accession>
<dbReference type="EMBL" id="GGFM01009746">
    <property type="protein sequence ID" value="MBW30497.1"/>
    <property type="molecule type" value="Transcribed_RNA"/>
</dbReference>
<evidence type="ECO:0000313" key="2">
    <source>
        <dbReference type="EMBL" id="MBW30497.1"/>
    </source>
</evidence>
<reference evidence="2" key="1">
    <citation type="submission" date="2018-01" db="EMBL/GenBank/DDBJ databases">
        <title>An insight into the sialome of Amazonian anophelines.</title>
        <authorList>
            <person name="Ribeiro J.M."/>
            <person name="Scarpassa V."/>
            <person name="Calvo E."/>
        </authorList>
    </citation>
    <scope>NUCLEOTIDE SEQUENCE</scope>
    <source>
        <tissue evidence="2">Salivary glands</tissue>
    </source>
</reference>
<feature type="signal peptide" evidence="1">
    <location>
        <begin position="1"/>
        <end position="17"/>
    </location>
</feature>
<name>A0A2M3ZPI8_9DIPT</name>
<feature type="chain" id="PRO_5014986140" evidence="1">
    <location>
        <begin position="18"/>
        <end position="112"/>
    </location>
</feature>
<evidence type="ECO:0000256" key="1">
    <source>
        <dbReference type="SAM" id="SignalP"/>
    </source>
</evidence>